<dbReference type="Proteomes" id="UP000283512">
    <property type="component" value="Unassembled WGS sequence"/>
</dbReference>
<dbReference type="RefSeq" id="WP_050775572.1">
    <property type="nucleotide sequence ID" value="NZ_JAHYLY010000006.1"/>
</dbReference>
<proteinExistence type="predicted"/>
<dbReference type="AlphaFoldDB" id="A0A414YIK4"/>
<evidence type="ECO:0000313" key="1">
    <source>
        <dbReference type="EMBL" id="RHH86030.1"/>
    </source>
</evidence>
<reference evidence="1 2" key="1">
    <citation type="submission" date="2018-08" db="EMBL/GenBank/DDBJ databases">
        <title>A genome reference for cultivated species of the human gut microbiota.</title>
        <authorList>
            <person name="Zou Y."/>
            <person name="Xue W."/>
            <person name="Luo G."/>
        </authorList>
    </citation>
    <scope>NUCLEOTIDE SEQUENCE [LARGE SCALE GENOMIC DNA]</scope>
    <source>
        <strain evidence="1 2">AM16-49B</strain>
    </source>
</reference>
<dbReference type="EMBL" id="QRKD01000030">
    <property type="protein sequence ID" value="RHH86030.1"/>
    <property type="molecule type" value="Genomic_DNA"/>
</dbReference>
<comment type="caution">
    <text evidence="1">The sequence shown here is derived from an EMBL/GenBank/DDBJ whole genome shotgun (WGS) entry which is preliminary data.</text>
</comment>
<sequence length="117" mass="13760">MSLQQVAWLCMQGFTTKYYLCEAERGDFVVKLQVTTLHTIKTWQIPLRHNSHQADRKLICEHVGVCSVRMCVKGSYEVKEYRSEKRKEARAYLLFWLYGYNGKITKSNMKIQFGLVC</sequence>
<protein>
    <submittedName>
        <fullName evidence="1">Uncharacterized protein</fullName>
    </submittedName>
</protein>
<gene>
    <name evidence="1" type="ORF">DW190_18705</name>
</gene>
<organism evidence="1 2">
    <name type="scientific">Bacteroides caccae</name>
    <dbReference type="NCBI Taxonomy" id="47678"/>
    <lineage>
        <taxon>Bacteria</taxon>
        <taxon>Pseudomonadati</taxon>
        <taxon>Bacteroidota</taxon>
        <taxon>Bacteroidia</taxon>
        <taxon>Bacteroidales</taxon>
        <taxon>Bacteroidaceae</taxon>
        <taxon>Bacteroides</taxon>
    </lineage>
</organism>
<name>A0A414YIK4_9BACE</name>
<evidence type="ECO:0000313" key="2">
    <source>
        <dbReference type="Proteomes" id="UP000283512"/>
    </source>
</evidence>
<accession>A0A414YIK4</accession>